<evidence type="ECO:0000256" key="2">
    <source>
        <dbReference type="ARBA" id="ARBA00006939"/>
    </source>
</evidence>
<feature type="compositionally biased region" description="Basic and acidic residues" evidence="6">
    <location>
        <begin position="292"/>
        <end position="307"/>
    </location>
</feature>
<dbReference type="PANTHER" id="PTHR12191">
    <property type="entry name" value="SOLUTE CARRIER FAMILY 39"/>
    <property type="match status" value="1"/>
</dbReference>
<feature type="chain" id="PRO_5029590734" description="Zinc transporter ZIP4 N-terminal domain-containing protein" evidence="8">
    <location>
        <begin position="39"/>
        <end position="902"/>
    </location>
</feature>
<dbReference type="PANTHER" id="PTHR12191:SF30">
    <property type="entry name" value="ZINC TRANSPORTER ZIP4 N-TERMINAL DOMAIN-CONTAINING PROTEIN"/>
    <property type="match status" value="1"/>
</dbReference>
<keyword evidence="5 7" id="KW-0472">Membrane</keyword>
<feature type="transmembrane region" description="Helical" evidence="7">
    <location>
        <begin position="527"/>
        <end position="549"/>
    </location>
</feature>
<feature type="transmembrane region" description="Helical" evidence="7">
    <location>
        <begin position="796"/>
        <end position="817"/>
    </location>
</feature>
<dbReference type="EnsemblMetazoa" id="XM_030972330">
    <property type="protein sequence ID" value="XP_030828190"/>
    <property type="gene ID" value="LOC582410"/>
</dbReference>
<evidence type="ECO:0000256" key="8">
    <source>
        <dbReference type="SAM" id="SignalP"/>
    </source>
</evidence>
<reference evidence="10" key="2">
    <citation type="submission" date="2021-01" db="UniProtKB">
        <authorList>
            <consortium name="EnsemblMetazoa"/>
        </authorList>
    </citation>
    <scope>IDENTIFICATION</scope>
</reference>
<evidence type="ECO:0000256" key="3">
    <source>
        <dbReference type="ARBA" id="ARBA00022692"/>
    </source>
</evidence>
<dbReference type="GeneID" id="582410"/>
<dbReference type="OMA" id="NDVEDRC"/>
<feature type="compositionally biased region" description="Basic residues" evidence="6">
    <location>
        <begin position="382"/>
        <end position="392"/>
    </location>
</feature>
<accession>A0A7M7SSM3</accession>
<feature type="region of interest" description="Disordered" evidence="6">
    <location>
        <begin position="292"/>
        <end position="392"/>
    </location>
</feature>
<dbReference type="Pfam" id="PF02535">
    <property type="entry name" value="Zip"/>
    <property type="match status" value="1"/>
</dbReference>
<dbReference type="GO" id="GO:0140410">
    <property type="term" value="F:monoatomic cation:bicarbonate symporter activity"/>
    <property type="evidence" value="ECO:0000318"/>
    <property type="project" value="GO_Central"/>
</dbReference>
<sequence length="902" mass="98904">MGLLRSTTTGLIRQSGLSLWILSVLMVVLSAVLHTSQAQIHGRNGPFDRVTRLLQRQQESKRGPSLNLEQTQLMIDTLLQRVDCYSSTNPEVCDWCIPAETLFRIVGIDARDGYLSEETFGPASLVILYYIHAPEATCTLGPSTTGTNDSFSYRDYLLALSGLDSSGSVPKLGSSFAFGKGALFSENKLELLLQSINKTYIPTSSFQCFEAHTLIEAANILDDRDITQAGLEILAAHLISSLLHGHCIGEGLLVPPSYFADFIFDEFGRNHIIREAGLQRLLSDLDLGNVHTDHPSDGGGVHDHDHGSPTVDQGFAAGRGQGTATGRGQGTGQDHGHDHAGHDHGMVPGGRQPRNKTTSAPPTQNPFIGGHGTHGQHDQHGHGHAGHGHAGHAHRLGYLMGQPTIPDYNPRIRRRASHHDTHSIEHHAENDTFQQCYSGDQLLDIFGINEALGISERQFNELCPAILHQIITDACNPDRHADDVRPNRPLSTAEVYGYGTLSVFIITAVSILAVLILPCLSDKVQQYVIHAFVALSISTLSGDAVMHLIPEALGLHKHGGDSDDGHGHHKPDGSDSHSLTFVEIDSMDVMFKMLTVIGAIYFFFLFESMMNALFSRKTSEDAETRRCSRLVEDCDEKTSVFNQQAEQVWLTDVDNGLPNLPEPSTLTPLSVNMNGNNDVEDRCFESLVQEQKDGEKRSFLMRGMAPVSIMVLIGDSLHNALDGLVIGAAFTSNIFVGVSTSIAVLCHEIPHELGDFAVLIENGMSYGRAVFWNFASGCSAFIGLYLGIIIGTREGAQQWLFAITAGFFLYISMVDLFGGMLRKDDSSHGHSHGSSSHSLKRSPAMSNRHSWLQEMALNEKSEKRSKLLIFICQNIGLLSGWGIMFLLSYYEEELLHLKIFHR</sequence>
<feature type="transmembrane region" description="Helical" evidence="7">
    <location>
        <begin position="770"/>
        <end position="790"/>
    </location>
</feature>
<feature type="compositionally biased region" description="Gly residues" evidence="6">
    <location>
        <begin position="317"/>
        <end position="333"/>
    </location>
</feature>
<evidence type="ECO:0000256" key="1">
    <source>
        <dbReference type="ARBA" id="ARBA00004141"/>
    </source>
</evidence>
<protein>
    <recommendedName>
        <fullName evidence="9">Zinc transporter ZIP4 N-terminal domain-containing protein</fullName>
    </recommendedName>
</protein>
<feature type="transmembrane region" description="Helical" evidence="7">
    <location>
        <begin position="867"/>
        <end position="890"/>
    </location>
</feature>
<dbReference type="InterPro" id="IPR050799">
    <property type="entry name" value="ZIP_Transporter"/>
</dbReference>
<dbReference type="GO" id="GO:0071578">
    <property type="term" value="P:zinc ion import across plasma membrane"/>
    <property type="evidence" value="ECO:0000318"/>
    <property type="project" value="GO_Central"/>
</dbReference>
<proteinExistence type="inferred from homology"/>
<feature type="compositionally biased region" description="Polar residues" evidence="6">
    <location>
        <begin position="355"/>
        <end position="366"/>
    </location>
</feature>
<dbReference type="RefSeq" id="XP_030828190.1">
    <property type="nucleotide sequence ID" value="XM_030972330.1"/>
</dbReference>
<evidence type="ECO:0000256" key="4">
    <source>
        <dbReference type="ARBA" id="ARBA00022989"/>
    </source>
</evidence>
<dbReference type="GO" id="GO:0005385">
    <property type="term" value="F:zinc ion transmembrane transporter activity"/>
    <property type="evidence" value="ECO:0000318"/>
    <property type="project" value="GO_Central"/>
</dbReference>
<feature type="signal peptide" evidence="8">
    <location>
        <begin position="1"/>
        <end position="38"/>
    </location>
</feature>
<dbReference type="KEGG" id="spu:582410"/>
<keyword evidence="11" id="KW-1185">Reference proteome</keyword>
<feature type="transmembrane region" description="Helical" evidence="7">
    <location>
        <begin position="589"/>
        <end position="606"/>
    </location>
</feature>
<dbReference type="InterPro" id="IPR041137">
    <property type="entry name" value="ZIP4_N"/>
</dbReference>
<evidence type="ECO:0000256" key="6">
    <source>
        <dbReference type="SAM" id="MobiDB-lite"/>
    </source>
</evidence>
<dbReference type="InterPro" id="IPR003689">
    <property type="entry name" value="ZIP"/>
</dbReference>
<dbReference type="GO" id="GO:0005886">
    <property type="term" value="C:plasma membrane"/>
    <property type="evidence" value="ECO:0000318"/>
    <property type="project" value="GO_Central"/>
</dbReference>
<dbReference type="AlphaFoldDB" id="A0A7M7SSM3"/>
<dbReference type="InParanoid" id="A0A7M7SSM3"/>
<feature type="domain" description="Zinc transporter ZIP4 N-terminal" evidence="9">
    <location>
        <begin position="74"/>
        <end position="248"/>
    </location>
</feature>
<dbReference type="GO" id="GO:0030003">
    <property type="term" value="P:intracellular monoatomic cation homeostasis"/>
    <property type="evidence" value="ECO:0000318"/>
    <property type="project" value="GO_Central"/>
</dbReference>
<reference evidence="11" key="1">
    <citation type="submission" date="2015-02" db="EMBL/GenBank/DDBJ databases">
        <title>Genome sequencing for Strongylocentrotus purpuratus.</title>
        <authorList>
            <person name="Murali S."/>
            <person name="Liu Y."/>
            <person name="Vee V."/>
            <person name="English A."/>
            <person name="Wang M."/>
            <person name="Skinner E."/>
            <person name="Han Y."/>
            <person name="Muzny D.M."/>
            <person name="Worley K.C."/>
            <person name="Gibbs R.A."/>
        </authorList>
    </citation>
    <scope>NUCLEOTIDE SEQUENCE</scope>
</reference>
<name>A0A7M7SSM3_STRPU</name>
<dbReference type="Proteomes" id="UP000007110">
    <property type="component" value="Unassembled WGS sequence"/>
</dbReference>
<evidence type="ECO:0000256" key="5">
    <source>
        <dbReference type="ARBA" id="ARBA00023136"/>
    </source>
</evidence>
<evidence type="ECO:0000259" key="9">
    <source>
        <dbReference type="Pfam" id="PF18292"/>
    </source>
</evidence>
<comment type="subcellular location">
    <subcellularLocation>
        <location evidence="1">Membrane</location>
        <topology evidence="1">Multi-pass membrane protein</topology>
    </subcellularLocation>
</comment>
<organism evidence="10 11">
    <name type="scientific">Strongylocentrotus purpuratus</name>
    <name type="common">Purple sea urchin</name>
    <dbReference type="NCBI Taxonomy" id="7668"/>
    <lineage>
        <taxon>Eukaryota</taxon>
        <taxon>Metazoa</taxon>
        <taxon>Echinodermata</taxon>
        <taxon>Eleutherozoa</taxon>
        <taxon>Echinozoa</taxon>
        <taxon>Echinoidea</taxon>
        <taxon>Euechinoidea</taxon>
        <taxon>Echinacea</taxon>
        <taxon>Camarodonta</taxon>
        <taxon>Echinidea</taxon>
        <taxon>Strongylocentrotidae</taxon>
        <taxon>Strongylocentrotus</taxon>
    </lineage>
</organism>
<feature type="transmembrane region" description="Helical" evidence="7">
    <location>
        <begin position="724"/>
        <end position="749"/>
    </location>
</feature>
<keyword evidence="3 7" id="KW-0812">Transmembrane</keyword>
<evidence type="ECO:0000313" key="11">
    <source>
        <dbReference type="Proteomes" id="UP000007110"/>
    </source>
</evidence>
<comment type="similarity">
    <text evidence="2">Belongs to the ZIP transporter (TC 2.A.5) family.</text>
</comment>
<feature type="transmembrane region" description="Helical" evidence="7">
    <location>
        <begin position="495"/>
        <end position="520"/>
    </location>
</feature>
<feature type="compositionally biased region" description="Basic and acidic residues" evidence="6">
    <location>
        <begin position="334"/>
        <end position="345"/>
    </location>
</feature>
<dbReference type="Pfam" id="PF18292">
    <property type="entry name" value="ZIP4_domain"/>
    <property type="match status" value="1"/>
</dbReference>
<evidence type="ECO:0000256" key="7">
    <source>
        <dbReference type="SAM" id="Phobius"/>
    </source>
</evidence>
<keyword evidence="8" id="KW-0732">Signal</keyword>
<keyword evidence="4 7" id="KW-1133">Transmembrane helix</keyword>
<dbReference type="OrthoDB" id="200954at2759"/>
<evidence type="ECO:0000313" key="10">
    <source>
        <dbReference type="EnsemblMetazoa" id="XP_030828190"/>
    </source>
</evidence>